<comment type="caution">
    <text evidence="1">The sequence shown here is derived from an EMBL/GenBank/DDBJ whole genome shotgun (WGS) entry which is preliminary data.</text>
</comment>
<protein>
    <submittedName>
        <fullName evidence="1">Uncharacterized protein</fullName>
    </submittedName>
</protein>
<accession>A0A8S1MBT6</accession>
<sequence length="430" mass="51497">MNFITRFCATVGAETAFERARLAATYVNTYPPDESDIKIILNALSGYDKQTDRRIAFGSIIRKLKQNHTDEDGWIIIIKNLIIIDRCVNDGILLKEFCELDLPSIENRQERNKNNHKLLIHELISKYYLYIKFKSQQLRTSFSLTLYKKEKYLYFNQLSTCQTKNEINLIIQFVQKAFEVIDTKKNGHLKYKLNQYVFLTILNDLFKYYTCSLVAFNILIKKIEQFKLEELLQIAEITRLLSNFCNQLDSFINQNRFIKGFEYYDVEYKITPNLLEMIIEYLNLYEQNQKGTQNQLKEIQFNTQKSKLILEKIFSQSLNQIQSNYFDNIQGNIKQQSKLVMYCNQFRHKFDESIFQGFKNNFSSNYIQIPNHLKQNNEIPEFQEEDEDYDFLTKVEENKTNYKFDKQIHLLYPEAFNEKLFQNFENIYYL</sequence>
<evidence type="ECO:0000313" key="2">
    <source>
        <dbReference type="Proteomes" id="UP000692954"/>
    </source>
</evidence>
<gene>
    <name evidence="1" type="ORF">PSON_ATCC_30995.1.T0310298</name>
</gene>
<dbReference type="OrthoDB" id="298600at2759"/>
<evidence type="ECO:0000313" key="1">
    <source>
        <dbReference type="EMBL" id="CAD8074066.1"/>
    </source>
</evidence>
<proteinExistence type="predicted"/>
<dbReference type="Proteomes" id="UP000692954">
    <property type="component" value="Unassembled WGS sequence"/>
</dbReference>
<dbReference type="AlphaFoldDB" id="A0A8S1MBT6"/>
<organism evidence="1 2">
    <name type="scientific">Paramecium sonneborni</name>
    <dbReference type="NCBI Taxonomy" id="65129"/>
    <lineage>
        <taxon>Eukaryota</taxon>
        <taxon>Sar</taxon>
        <taxon>Alveolata</taxon>
        <taxon>Ciliophora</taxon>
        <taxon>Intramacronucleata</taxon>
        <taxon>Oligohymenophorea</taxon>
        <taxon>Peniculida</taxon>
        <taxon>Parameciidae</taxon>
        <taxon>Paramecium</taxon>
    </lineage>
</organism>
<keyword evidence="2" id="KW-1185">Reference proteome</keyword>
<dbReference type="EMBL" id="CAJJDN010000031">
    <property type="protein sequence ID" value="CAD8074066.1"/>
    <property type="molecule type" value="Genomic_DNA"/>
</dbReference>
<reference evidence="1" key="1">
    <citation type="submission" date="2021-01" db="EMBL/GenBank/DDBJ databases">
        <authorList>
            <consortium name="Genoscope - CEA"/>
            <person name="William W."/>
        </authorList>
    </citation>
    <scope>NUCLEOTIDE SEQUENCE</scope>
</reference>
<name>A0A8S1MBT6_9CILI</name>